<dbReference type="PANTHER" id="PTHR11931">
    <property type="entry name" value="PHOSPHOGLYCERATE MUTASE"/>
    <property type="match status" value="1"/>
</dbReference>
<evidence type="ECO:0000313" key="7">
    <source>
        <dbReference type="EMBL" id="TDO54595.1"/>
    </source>
</evidence>
<keyword evidence="4" id="KW-0413">Isomerase</keyword>
<proteinExistence type="inferred from homology"/>
<dbReference type="EMBL" id="SNWQ01000001">
    <property type="protein sequence ID" value="TDO54595.1"/>
    <property type="molecule type" value="Genomic_DNA"/>
</dbReference>
<reference evidence="7 8" key="1">
    <citation type="submission" date="2019-03" db="EMBL/GenBank/DDBJ databases">
        <title>Genomic Encyclopedia of Type Strains, Phase III (KMG-III): the genomes of soil and plant-associated and newly described type strains.</title>
        <authorList>
            <person name="Whitman W."/>
        </authorList>
    </citation>
    <scope>NUCLEOTIDE SEQUENCE [LARGE SCALE GENOMIC DNA]</scope>
    <source>
        <strain evidence="7 8">VKM Ac-2527</strain>
    </source>
</reference>
<keyword evidence="3" id="KW-0324">Glycolysis</keyword>
<dbReference type="InterPro" id="IPR029033">
    <property type="entry name" value="His_PPase_superfam"/>
</dbReference>
<dbReference type="CDD" id="cd07067">
    <property type="entry name" value="HP_PGM_like"/>
    <property type="match status" value="1"/>
</dbReference>
<dbReference type="Proteomes" id="UP000295388">
    <property type="component" value="Unassembled WGS sequence"/>
</dbReference>
<dbReference type="AlphaFoldDB" id="A0A4R6KPJ6"/>
<evidence type="ECO:0000256" key="2">
    <source>
        <dbReference type="ARBA" id="ARBA00012028"/>
    </source>
</evidence>
<dbReference type="OrthoDB" id="4120859at2"/>
<evidence type="ECO:0000256" key="1">
    <source>
        <dbReference type="ARBA" id="ARBA00006717"/>
    </source>
</evidence>
<accession>A0A4R6KPJ6</accession>
<dbReference type="InterPro" id="IPR013078">
    <property type="entry name" value="His_Pase_superF_clade-1"/>
</dbReference>
<feature type="active site" description="Proton donor/acceptor" evidence="5">
    <location>
        <position position="88"/>
    </location>
</feature>
<evidence type="ECO:0000256" key="3">
    <source>
        <dbReference type="ARBA" id="ARBA00023152"/>
    </source>
</evidence>
<feature type="binding site" evidence="6">
    <location>
        <begin position="88"/>
        <end position="91"/>
    </location>
    <ligand>
        <name>substrate</name>
    </ligand>
</feature>
<dbReference type="GO" id="GO:0006096">
    <property type="term" value="P:glycolytic process"/>
    <property type="evidence" value="ECO:0007669"/>
    <property type="project" value="UniProtKB-KW"/>
</dbReference>
<dbReference type="SUPFAM" id="SSF53254">
    <property type="entry name" value="Phosphoglycerate mutase-like"/>
    <property type="match status" value="1"/>
</dbReference>
<organism evidence="7 8">
    <name type="scientific">Kribbella caucasensis</name>
    <dbReference type="NCBI Taxonomy" id="2512215"/>
    <lineage>
        <taxon>Bacteria</taxon>
        <taxon>Bacillati</taxon>
        <taxon>Actinomycetota</taxon>
        <taxon>Actinomycetes</taxon>
        <taxon>Propionibacteriales</taxon>
        <taxon>Kribbellaceae</taxon>
        <taxon>Kribbella</taxon>
    </lineage>
</organism>
<dbReference type="Gene3D" id="3.40.50.1240">
    <property type="entry name" value="Phosphoglycerate mutase-like"/>
    <property type="match status" value="1"/>
</dbReference>
<keyword evidence="8" id="KW-1185">Reference proteome</keyword>
<feature type="binding site" evidence="6">
    <location>
        <position position="66"/>
    </location>
    <ligand>
        <name>substrate</name>
    </ligand>
</feature>
<evidence type="ECO:0000256" key="6">
    <source>
        <dbReference type="PIRSR" id="PIRSR613078-2"/>
    </source>
</evidence>
<dbReference type="InterPro" id="IPR005952">
    <property type="entry name" value="Phosphogly_mut1"/>
</dbReference>
<dbReference type="SMART" id="SM00855">
    <property type="entry name" value="PGAM"/>
    <property type="match status" value="1"/>
</dbReference>
<dbReference type="GO" id="GO:0004619">
    <property type="term" value="F:phosphoglycerate mutase activity"/>
    <property type="evidence" value="ECO:0007669"/>
    <property type="project" value="UniProtKB-EC"/>
</dbReference>
<sequence>MSVTWIGDPVSVELIYETHSTSVDNERGIATGWLPGELSAQGRRQAAQLGERHGDVDVVFSSDLRRAVETVELSGLKVPHLQDWRLRECNYGELNGAPVDALAPRRKWISEPFPGGQSYWDVMEQTRSFLEDVKRWYDGRRVLVVAHSANRWAIQHLLARVPLEDLVDAPFEWQPGWTYKM</sequence>
<protein>
    <recommendedName>
        <fullName evidence="2">phosphoglycerate mutase (2,3-diphosphoglycerate-dependent)</fullName>
        <ecNumber evidence="2">5.4.2.11</ecNumber>
    </recommendedName>
</protein>
<name>A0A4R6KPJ6_9ACTN</name>
<feature type="active site" description="Tele-phosphohistidine intermediate" evidence="5">
    <location>
        <position position="19"/>
    </location>
</feature>
<comment type="caution">
    <text evidence="7">The sequence shown here is derived from an EMBL/GenBank/DDBJ whole genome shotgun (WGS) entry which is preliminary data.</text>
</comment>
<gene>
    <name evidence="7" type="ORF">EV643_101385</name>
</gene>
<feature type="binding site" evidence="6">
    <location>
        <begin position="31"/>
        <end position="32"/>
    </location>
    <ligand>
        <name>substrate</name>
    </ligand>
</feature>
<evidence type="ECO:0000256" key="5">
    <source>
        <dbReference type="PIRSR" id="PIRSR613078-1"/>
    </source>
</evidence>
<evidence type="ECO:0000256" key="4">
    <source>
        <dbReference type="ARBA" id="ARBA00023235"/>
    </source>
</evidence>
<dbReference type="EC" id="5.4.2.11" evidence="2"/>
<comment type="similarity">
    <text evidence="1">Belongs to the phosphoglycerate mutase family. BPG-dependent PGAM subfamily.</text>
</comment>
<evidence type="ECO:0000313" key="8">
    <source>
        <dbReference type="Proteomes" id="UP000295388"/>
    </source>
</evidence>
<dbReference type="Pfam" id="PF00300">
    <property type="entry name" value="His_Phos_1"/>
    <property type="match status" value="1"/>
</dbReference>